<accession>A0ABQ8IRN3</accession>
<name>A0ABQ8IRN3_DERPT</name>
<feature type="domain" description="Retrovirus-related Pol polyprotein from transposon TNT 1-94-like beta-barrel" evidence="2">
    <location>
        <begin position="245"/>
        <end position="321"/>
    </location>
</feature>
<protein>
    <recommendedName>
        <fullName evidence="2">Retrovirus-related Pol polyprotein from transposon TNT 1-94-like beta-barrel domain-containing protein</fullName>
    </recommendedName>
</protein>
<evidence type="ECO:0000259" key="2">
    <source>
        <dbReference type="Pfam" id="PF22936"/>
    </source>
</evidence>
<feature type="compositionally biased region" description="Low complexity" evidence="1">
    <location>
        <begin position="209"/>
        <end position="224"/>
    </location>
</feature>
<reference evidence="3 4" key="2">
    <citation type="journal article" date="2022" name="Mol. Biol. Evol.">
        <title>Comparative Genomics Reveals Insights into the Divergent Evolution of Astigmatic Mites and Household Pest Adaptations.</title>
        <authorList>
            <person name="Xiong Q."/>
            <person name="Wan A.T."/>
            <person name="Liu X."/>
            <person name="Fung C.S."/>
            <person name="Xiao X."/>
            <person name="Malainual N."/>
            <person name="Hou J."/>
            <person name="Wang L."/>
            <person name="Wang M."/>
            <person name="Yang K.Y."/>
            <person name="Cui Y."/>
            <person name="Leung E.L."/>
            <person name="Nong W."/>
            <person name="Shin S.K."/>
            <person name="Au S.W."/>
            <person name="Jeong K.Y."/>
            <person name="Chew F.T."/>
            <person name="Hui J.H."/>
            <person name="Leung T.F."/>
            <person name="Tungtrongchitr A."/>
            <person name="Zhong N."/>
            <person name="Liu Z."/>
            <person name="Tsui S.K."/>
        </authorList>
    </citation>
    <scope>NUCLEOTIDE SEQUENCE [LARGE SCALE GENOMIC DNA]</scope>
    <source>
        <strain evidence="3">Derp</strain>
    </source>
</reference>
<feature type="region of interest" description="Disordered" evidence="1">
    <location>
        <begin position="203"/>
        <end position="224"/>
    </location>
</feature>
<dbReference type="InterPro" id="IPR054722">
    <property type="entry name" value="PolX-like_BBD"/>
</dbReference>
<sequence length="879" mass="103035">MSEGNNNSIIRVLKLGDATYRQWHNTLIDVLEALELDEFISTFKYERGEQDPPFTRKEKNKIAKVRNIIKQSISKDDLEGLLDYRNPKEMLEELERKYRGPGAKSAWELMKDLETIKFEGSIPALFSRMRQLYAAFADKDIKLPYHIINSKVRSVLPPEYTDMCKMLDIYNGGRKESDYMSDKQFESELLRFDREKNLSKSSIQSTSLAATSTPKSSNANAATATNNIAVPSTSTSLVSTTPSNADCGASYHIVNDRSLLSNIRRTNGSISTLKGDIRNPEQGDMACQLFNGDKWIPMNIKDVFFVDEQPFNLIAIGKICSNDGIYEITNKDGMIIYHNRKPILVGKWSAEYINIIELKIRVNDNPTRNVANVAVDSLSCWHESLKDFYNVVHKNYLKARDFARNSEEFPIMCDTDDSVETTSNVDDRIARELEWLELPEEWQSSLQNLFDIASNENLKSIPKIEELPSIESNPRKDSDYYEMKFRKEARIHDMLEQRRIERQQKWRRRMSFFQSLCCVSKHKNNFNDPLNVIVNNLDDTDKTNDLDEFLIINDPADYVETTSQFEQRVGSSESEIAREFRWLNNFTAQTNYRYLPVEWRSSMENVRNLSSFHESRPKFERPSESEHNFVMMGPSRPQNPQIDSESEHNFVMMGPNDSTISIDNWRTRFNNGLRHLWRSISSCFCSNRTRPQHNYLKARELARDLEEFQIINDPDDYVETTSEFEERIGSDDEIAREFEWLDRFTRQTNYRNIPVEWRSSLKNILDIAASDDIQSIPEIEDFPSIKINLADLQKRNDYYEMKELSVEESMKNNNNHMMNKEQQTARRRNWRKRLNFLRSLCCVAKQPNYPEDYCMMPIRHQQNENKWLKFLNYFNCCFK</sequence>
<dbReference type="Pfam" id="PF22936">
    <property type="entry name" value="Pol_BBD"/>
    <property type="match status" value="1"/>
</dbReference>
<evidence type="ECO:0000256" key="1">
    <source>
        <dbReference type="SAM" id="MobiDB-lite"/>
    </source>
</evidence>
<proteinExistence type="predicted"/>
<evidence type="ECO:0000313" key="3">
    <source>
        <dbReference type="EMBL" id="KAH9412944.1"/>
    </source>
</evidence>
<dbReference type="EMBL" id="NJHN03000126">
    <property type="protein sequence ID" value="KAH9412944.1"/>
    <property type="molecule type" value="Genomic_DNA"/>
</dbReference>
<dbReference type="Proteomes" id="UP000887458">
    <property type="component" value="Unassembled WGS sequence"/>
</dbReference>
<evidence type="ECO:0000313" key="4">
    <source>
        <dbReference type="Proteomes" id="UP000887458"/>
    </source>
</evidence>
<organism evidence="3 4">
    <name type="scientific">Dermatophagoides pteronyssinus</name>
    <name type="common">European house dust mite</name>
    <dbReference type="NCBI Taxonomy" id="6956"/>
    <lineage>
        <taxon>Eukaryota</taxon>
        <taxon>Metazoa</taxon>
        <taxon>Ecdysozoa</taxon>
        <taxon>Arthropoda</taxon>
        <taxon>Chelicerata</taxon>
        <taxon>Arachnida</taxon>
        <taxon>Acari</taxon>
        <taxon>Acariformes</taxon>
        <taxon>Sarcoptiformes</taxon>
        <taxon>Astigmata</taxon>
        <taxon>Psoroptidia</taxon>
        <taxon>Analgoidea</taxon>
        <taxon>Pyroglyphidae</taxon>
        <taxon>Dermatophagoidinae</taxon>
        <taxon>Dermatophagoides</taxon>
    </lineage>
</organism>
<gene>
    <name evidence="3" type="ORF">DERP_013254</name>
</gene>
<keyword evidence="4" id="KW-1185">Reference proteome</keyword>
<comment type="caution">
    <text evidence="3">The sequence shown here is derived from an EMBL/GenBank/DDBJ whole genome shotgun (WGS) entry which is preliminary data.</text>
</comment>
<reference evidence="3 4" key="1">
    <citation type="journal article" date="2018" name="J. Allergy Clin. Immunol.">
        <title>High-quality assembly of Dermatophagoides pteronyssinus genome and transcriptome reveals a wide range of novel allergens.</title>
        <authorList>
            <person name="Liu X.Y."/>
            <person name="Yang K.Y."/>
            <person name="Wang M.Q."/>
            <person name="Kwok J.S."/>
            <person name="Zeng X."/>
            <person name="Yang Z."/>
            <person name="Xiao X.J."/>
            <person name="Lau C.P."/>
            <person name="Li Y."/>
            <person name="Huang Z.M."/>
            <person name="Ba J.G."/>
            <person name="Yim A.K."/>
            <person name="Ouyang C.Y."/>
            <person name="Ngai S.M."/>
            <person name="Chan T.F."/>
            <person name="Leung E.L."/>
            <person name="Liu L."/>
            <person name="Liu Z.G."/>
            <person name="Tsui S.K."/>
        </authorList>
    </citation>
    <scope>NUCLEOTIDE SEQUENCE [LARGE SCALE GENOMIC DNA]</scope>
    <source>
        <strain evidence="3">Derp</strain>
    </source>
</reference>